<keyword evidence="2" id="KW-0808">Transferase</keyword>
<feature type="domain" description="Maltose/galactoside acetyltransferase" evidence="3">
    <location>
        <begin position="7"/>
        <end position="51"/>
    </location>
</feature>
<dbReference type="Proteomes" id="UP000053732">
    <property type="component" value="Unassembled WGS sequence"/>
</dbReference>
<dbReference type="InterPro" id="IPR024688">
    <property type="entry name" value="Mac_dom"/>
</dbReference>
<protein>
    <submittedName>
        <fullName evidence="4">Str. FM013</fullName>
    </submittedName>
</protein>
<comment type="similarity">
    <text evidence="1">Belongs to the transferase hexapeptide repeat family.</text>
</comment>
<sequence>MVQSNEWQRMLRGELYWAWGEDLQANRTRCKQACNDFNAAGAATRRQNVEPWRK</sequence>
<dbReference type="Gene3D" id="2.160.10.10">
    <property type="entry name" value="Hexapeptide repeat proteins"/>
    <property type="match status" value="1"/>
</dbReference>
<evidence type="ECO:0000313" key="4">
    <source>
        <dbReference type="EMBL" id="CRL28606.1"/>
    </source>
</evidence>
<organism evidence="4 5">
    <name type="scientific">Penicillium camemberti (strain FM 013)</name>
    <dbReference type="NCBI Taxonomy" id="1429867"/>
    <lineage>
        <taxon>Eukaryota</taxon>
        <taxon>Fungi</taxon>
        <taxon>Dikarya</taxon>
        <taxon>Ascomycota</taxon>
        <taxon>Pezizomycotina</taxon>
        <taxon>Eurotiomycetes</taxon>
        <taxon>Eurotiomycetidae</taxon>
        <taxon>Eurotiales</taxon>
        <taxon>Aspergillaceae</taxon>
        <taxon>Penicillium</taxon>
    </lineage>
</organism>
<keyword evidence="5" id="KW-1185">Reference proteome</keyword>
<dbReference type="AlphaFoldDB" id="A0A0G4PR57"/>
<dbReference type="Pfam" id="PF12464">
    <property type="entry name" value="Mac"/>
    <property type="match status" value="1"/>
</dbReference>
<dbReference type="EMBL" id="HG793162">
    <property type="protein sequence ID" value="CRL28606.1"/>
    <property type="molecule type" value="Genomic_DNA"/>
</dbReference>
<dbReference type="STRING" id="1429867.A0A0G4PR57"/>
<dbReference type="SMART" id="SM01266">
    <property type="entry name" value="Mac"/>
    <property type="match status" value="1"/>
</dbReference>
<evidence type="ECO:0000256" key="2">
    <source>
        <dbReference type="ARBA" id="ARBA00022679"/>
    </source>
</evidence>
<dbReference type="GO" id="GO:0016407">
    <property type="term" value="F:acetyltransferase activity"/>
    <property type="evidence" value="ECO:0007669"/>
    <property type="project" value="InterPro"/>
</dbReference>
<name>A0A0G4PR57_PENC3</name>
<evidence type="ECO:0000259" key="3">
    <source>
        <dbReference type="SMART" id="SM01266"/>
    </source>
</evidence>
<proteinExistence type="inferred from homology"/>
<gene>
    <name evidence="4" type="ORF">PCAMFM013_S029g000022</name>
</gene>
<evidence type="ECO:0000256" key="1">
    <source>
        <dbReference type="ARBA" id="ARBA00007274"/>
    </source>
</evidence>
<reference evidence="4 5" key="1">
    <citation type="journal article" date="2014" name="Nat. Commun.">
        <title>Multiple recent horizontal transfers of a large genomic region in cheese making fungi.</title>
        <authorList>
            <person name="Cheeseman K."/>
            <person name="Ropars J."/>
            <person name="Renault P."/>
            <person name="Dupont J."/>
            <person name="Gouzy J."/>
            <person name="Branca A."/>
            <person name="Abraham A.L."/>
            <person name="Ceppi M."/>
            <person name="Conseiller E."/>
            <person name="Debuchy R."/>
            <person name="Malagnac F."/>
            <person name="Goarin A."/>
            <person name="Silar P."/>
            <person name="Lacoste S."/>
            <person name="Sallet E."/>
            <person name="Bensimon A."/>
            <person name="Giraud T."/>
            <person name="Brygoo Y."/>
        </authorList>
    </citation>
    <scope>NUCLEOTIDE SEQUENCE [LARGE SCALE GENOMIC DNA]</scope>
    <source>
        <strain evidence="5">FM 013</strain>
    </source>
</reference>
<evidence type="ECO:0000313" key="5">
    <source>
        <dbReference type="Proteomes" id="UP000053732"/>
    </source>
</evidence>
<accession>A0A0G4PR57</accession>